<comment type="similarity">
    <text evidence="2">Belongs to the retinoblastoma protein (RB) family.</text>
</comment>
<dbReference type="Gene3D" id="1.10.472.140">
    <property type="match status" value="1"/>
</dbReference>
<dbReference type="AlphaFoldDB" id="A0A061S813"/>
<sequence>MSAAVEENSVETPHPNLQRDFKVSRVRTDTACSVDDSSDVASGFDLWIREPLIQRHLRESLVKTVREVLAKATTETTVFPLAPKVSQAASPKELLWSILVFVAFKLGDPPPKETDRRLQLEKLVESCGYPLVEFFKQLRAVAPRFLPIFAEVLQKKVGDLERKLEMRELQMGYVFTSVIMKRYTDLFASRFELSTPSHPASDPNFRLGWLLFLLGRAELLPTYPDLVSCYHLLLAACNVLLVHMPRRRLRLKLTDPLTMCARTSDGRVDTLMSLALAANSIPSEVSALAAKLDALLIPTLKAAGLPPSTHPEESRSVATSCTYFPGLLDDSETRKDALEALEGAYRKSLEARGGLYDEQVFLEPDHALGATSPLCMSPRVSQWHPPRTSLYDQRNIGHMPSPLRHSLRGGGAAISSDGYCLGAIGRKSSVDGTGMSEQLSATAWLRELASVVQAEPSDDLRQYLSAGGTDRTQEVAERVNMLADSVFPSDTAEGQALAARRDEAIKVYYRVLESILASEEQRTGSSDMGSLLKSNTFHKCLLACSCEVVVAAYRMIIMPFPEILGRLGLRAFDIFKIVQTFVRHEPTLPREVRRHLVSLEEQVVESLAWWPGSSLFPALAAAKAQTDKADSRSSQLPARKRTLFPRSEDDDARSRSSAEEPEVTCPKGLKKLKTRVSALKEAEQMSRPAGSPTFTPPPRLQISSPFSHAQNSAFQVVASPASARPAGSEGPQPSPSMPRSSLPQCIGHGIEAKSRADPPVVQLVREFFRKTTILSAIRLAQLCEMIDLQPYDHTEILHKVYSIARFAIFERTSLLYGRHLDQLLLCSLYGVCKVLRLDRVTFKEVTTQYRKLAGSAAGASGGSRQDVFRSVVIRFADQTLQPAEVGDIITFYNKVFIPAMKEPLMGIADAQGPASPDSAAVNRGGRRRSSAAGSPLCNASRGAPFPLPLSPRKMQVSGDCNVFVSSMREPGMTPRTRSLYCGGDGRTVFNTPSPLGAPPGPKSWARPAESGPGTSTRYEAPASAQHSSGGGSLRTETWRPQHQDGSQCDQVSPNSSSRRLSGAESPGADSAAVKAEGSPSAKER</sequence>
<evidence type="ECO:0000256" key="6">
    <source>
        <dbReference type="ARBA" id="ARBA00023242"/>
    </source>
</evidence>
<evidence type="ECO:0000256" key="5">
    <source>
        <dbReference type="ARBA" id="ARBA00023163"/>
    </source>
</evidence>
<keyword evidence="3" id="KW-0678">Repressor</keyword>
<evidence type="ECO:0000313" key="11">
    <source>
        <dbReference type="EMBL" id="JAC79025.1"/>
    </source>
</evidence>
<dbReference type="GO" id="GO:0006357">
    <property type="term" value="P:regulation of transcription by RNA polymerase II"/>
    <property type="evidence" value="ECO:0007669"/>
    <property type="project" value="InterPro"/>
</dbReference>
<keyword evidence="7" id="KW-0131">Cell cycle</keyword>
<dbReference type="GO" id="GO:0005634">
    <property type="term" value="C:nucleus"/>
    <property type="evidence" value="ECO:0007669"/>
    <property type="project" value="UniProtKB-SubCell"/>
</dbReference>
<evidence type="ECO:0000256" key="1">
    <source>
        <dbReference type="ARBA" id="ARBA00004123"/>
    </source>
</evidence>
<dbReference type="GO" id="GO:0000785">
    <property type="term" value="C:chromatin"/>
    <property type="evidence" value="ECO:0007669"/>
    <property type="project" value="TreeGrafter"/>
</dbReference>
<dbReference type="Pfam" id="PF01857">
    <property type="entry name" value="RB_B"/>
    <property type="match status" value="1"/>
</dbReference>
<feature type="compositionally biased region" description="Polar residues" evidence="8">
    <location>
        <begin position="1043"/>
        <end position="1059"/>
    </location>
</feature>
<dbReference type="SMART" id="SM01368">
    <property type="entry name" value="RB_A"/>
    <property type="match status" value="1"/>
</dbReference>
<dbReference type="Gene3D" id="1.10.472.10">
    <property type="entry name" value="Cyclin-like"/>
    <property type="match status" value="2"/>
</dbReference>
<dbReference type="SMART" id="SM01367">
    <property type="entry name" value="DUF3452"/>
    <property type="match status" value="1"/>
</dbReference>
<feature type="domain" description="Retinoblastoma-associated protein A-box" evidence="10">
    <location>
        <begin position="437"/>
        <end position="619"/>
    </location>
</feature>
<dbReference type="Pfam" id="PF11934">
    <property type="entry name" value="DUF3452"/>
    <property type="match status" value="1"/>
</dbReference>
<dbReference type="InterPro" id="IPR002720">
    <property type="entry name" value="RB_A"/>
</dbReference>
<evidence type="ECO:0000256" key="4">
    <source>
        <dbReference type="ARBA" id="ARBA00023015"/>
    </source>
</evidence>
<feature type="region of interest" description="Disordered" evidence="8">
    <location>
        <begin position="965"/>
        <end position="1084"/>
    </location>
</feature>
<feature type="domain" description="Retinoblastoma-associated protein N-terminal" evidence="9">
    <location>
        <begin position="112"/>
        <end position="243"/>
    </location>
</feature>
<dbReference type="InterPro" id="IPR036915">
    <property type="entry name" value="Cyclin-like_sf"/>
</dbReference>
<dbReference type="SUPFAM" id="SSF47954">
    <property type="entry name" value="Cyclin-like"/>
    <property type="match status" value="2"/>
</dbReference>
<protein>
    <submittedName>
        <fullName evidence="11">Retinoblastoma-like</fullName>
    </submittedName>
</protein>
<dbReference type="GO" id="GO:2000134">
    <property type="term" value="P:negative regulation of G1/S transition of mitotic cell cycle"/>
    <property type="evidence" value="ECO:0007669"/>
    <property type="project" value="TreeGrafter"/>
</dbReference>
<dbReference type="InterPro" id="IPR002719">
    <property type="entry name" value="RB_B"/>
</dbReference>
<keyword evidence="4" id="KW-0805">Transcription regulation</keyword>
<feature type="compositionally biased region" description="Polar residues" evidence="8">
    <location>
        <begin position="701"/>
        <end position="714"/>
    </location>
</feature>
<evidence type="ECO:0000256" key="3">
    <source>
        <dbReference type="ARBA" id="ARBA00022491"/>
    </source>
</evidence>
<evidence type="ECO:0000259" key="10">
    <source>
        <dbReference type="SMART" id="SM01368"/>
    </source>
</evidence>
<dbReference type="InterPro" id="IPR024599">
    <property type="entry name" value="RB_N"/>
</dbReference>
<accession>A0A061S813</accession>
<dbReference type="PANTHER" id="PTHR13742">
    <property type="entry name" value="RETINOBLASTOMA-ASSOCIATED PROTEIN RB -RELATED"/>
    <property type="match status" value="1"/>
</dbReference>
<dbReference type="GO" id="GO:0030154">
    <property type="term" value="P:cell differentiation"/>
    <property type="evidence" value="ECO:0007669"/>
    <property type="project" value="TreeGrafter"/>
</dbReference>
<evidence type="ECO:0000259" key="9">
    <source>
        <dbReference type="SMART" id="SM01367"/>
    </source>
</evidence>
<gene>
    <name evidence="11" type="primary">RBL</name>
    <name evidence="11" type="ORF">TSPGSL018_13741</name>
</gene>
<evidence type="ECO:0000256" key="8">
    <source>
        <dbReference type="SAM" id="MobiDB-lite"/>
    </source>
</evidence>
<reference evidence="11" key="1">
    <citation type="submission" date="2014-05" db="EMBL/GenBank/DDBJ databases">
        <title>The transcriptome of the halophilic microalga Tetraselmis sp. GSL018 isolated from the Great Salt Lake, Utah.</title>
        <authorList>
            <person name="Jinkerson R.E."/>
            <person name="D'Adamo S."/>
            <person name="Posewitz M.C."/>
        </authorList>
    </citation>
    <scope>NUCLEOTIDE SEQUENCE</scope>
    <source>
        <strain evidence="11">GSL018</strain>
    </source>
</reference>
<evidence type="ECO:0000256" key="2">
    <source>
        <dbReference type="ARBA" id="ARBA00009475"/>
    </source>
</evidence>
<dbReference type="GO" id="GO:0000977">
    <property type="term" value="F:RNA polymerase II transcription regulatory region sequence-specific DNA binding"/>
    <property type="evidence" value="ECO:0007669"/>
    <property type="project" value="TreeGrafter"/>
</dbReference>
<feature type="region of interest" description="Disordered" evidence="8">
    <location>
        <begin position="626"/>
        <end position="741"/>
    </location>
</feature>
<evidence type="ECO:0000256" key="7">
    <source>
        <dbReference type="ARBA" id="ARBA00023306"/>
    </source>
</evidence>
<feature type="region of interest" description="Disordered" evidence="8">
    <location>
        <begin position="908"/>
        <end position="951"/>
    </location>
</feature>
<proteinExistence type="inferred from homology"/>
<name>A0A061S813_9CHLO</name>
<organism evidence="11">
    <name type="scientific">Tetraselmis sp. GSL018</name>
    <dbReference type="NCBI Taxonomy" id="582737"/>
    <lineage>
        <taxon>Eukaryota</taxon>
        <taxon>Viridiplantae</taxon>
        <taxon>Chlorophyta</taxon>
        <taxon>core chlorophytes</taxon>
        <taxon>Chlorodendrophyceae</taxon>
        <taxon>Chlorodendrales</taxon>
        <taxon>Chlorodendraceae</taxon>
        <taxon>Tetraselmis</taxon>
    </lineage>
</organism>
<dbReference type="EMBL" id="GBEZ01006369">
    <property type="protein sequence ID" value="JAC79025.1"/>
    <property type="molecule type" value="Transcribed_RNA"/>
</dbReference>
<dbReference type="PANTHER" id="PTHR13742:SF17">
    <property type="entry name" value="RE32990P-RELATED"/>
    <property type="match status" value="1"/>
</dbReference>
<dbReference type="GO" id="GO:0005667">
    <property type="term" value="C:transcription regulator complex"/>
    <property type="evidence" value="ECO:0007669"/>
    <property type="project" value="TreeGrafter"/>
</dbReference>
<comment type="subcellular location">
    <subcellularLocation>
        <location evidence="1">Nucleus</location>
    </subcellularLocation>
</comment>
<dbReference type="Pfam" id="PF01858">
    <property type="entry name" value="RB_A"/>
    <property type="match status" value="1"/>
</dbReference>
<keyword evidence="5" id="KW-0804">Transcription</keyword>
<keyword evidence="6" id="KW-0539">Nucleus</keyword>
<dbReference type="InterPro" id="IPR028309">
    <property type="entry name" value="RB_fam"/>
</dbReference>